<keyword evidence="2" id="KW-1185">Reference proteome</keyword>
<reference evidence="1" key="1">
    <citation type="submission" date="2021-05" db="EMBL/GenBank/DDBJ databases">
        <authorList>
            <person name="Arsene-Ploetze F."/>
        </authorList>
    </citation>
    <scope>NUCLEOTIDE SEQUENCE</scope>
    <source>
        <strain evidence="1">DSM 42138</strain>
    </source>
</reference>
<name>A0A9W4DX92_9ACTN</name>
<dbReference type="AlphaFoldDB" id="A0A9W4DX92"/>
<sequence length="232" mass="26202">MGLGVAEDGDRDVGLEHRLRAALLVRAEDVVLLLRRRLGGTLQDGPERRSLREGDRRRHLRRDLRPLRSLGLALRGSLRRLRGLHLTLRGLRLVLRDLLHLTLRSLRLVLRDLLHLALRSLRLVLRSLLHLTLRSLRLVLRSLLHLTLRSLHLALGSLRLVLRSLHLALGSDFRALRSHLTLRGGSRGVREADAGAEGGEPADRHGHDGQLLELAHSVFGPSVQERKVYYPP</sequence>
<comment type="caution">
    <text evidence="1">The sequence shown here is derived from an EMBL/GenBank/DDBJ whole genome shotgun (WGS) entry which is preliminary data.</text>
</comment>
<evidence type="ECO:0000313" key="2">
    <source>
        <dbReference type="Proteomes" id="UP001152519"/>
    </source>
</evidence>
<organism evidence="1 2">
    <name type="scientific">Actinacidiphila cocklensis</name>
    <dbReference type="NCBI Taxonomy" id="887465"/>
    <lineage>
        <taxon>Bacteria</taxon>
        <taxon>Bacillati</taxon>
        <taxon>Actinomycetota</taxon>
        <taxon>Actinomycetes</taxon>
        <taxon>Kitasatosporales</taxon>
        <taxon>Streptomycetaceae</taxon>
        <taxon>Actinacidiphila</taxon>
    </lineage>
</organism>
<evidence type="ECO:0000313" key="1">
    <source>
        <dbReference type="EMBL" id="CAG6395188.1"/>
    </source>
</evidence>
<protein>
    <submittedName>
        <fullName evidence="1">Uncharacterized protein</fullName>
    </submittedName>
</protein>
<gene>
    <name evidence="1" type="ORF">SCOCK_30421</name>
</gene>
<dbReference type="Proteomes" id="UP001152519">
    <property type="component" value="Unassembled WGS sequence"/>
</dbReference>
<proteinExistence type="predicted"/>
<dbReference type="EMBL" id="CAJSLV010000059">
    <property type="protein sequence ID" value="CAG6395188.1"/>
    <property type="molecule type" value="Genomic_DNA"/>
</dbReference>
<accession>A0A9W4DX92</accession>